<dbReference type="RefSeq" id="WP_007414240.1">
    <property type="nucleotide sequence ID" value="NZ_ABOX02000008.1"/>
</dbReference>
<organism evidence="2 3">
    <name type="scientific">Pedosphaera parvula (strain Ellin514)</name>
    <dbReference type="NCBI Taxonomy" id="320771"/>
    <lineage>
        <taxon>Bacteria</taxon>
        <taxon>Pseudomonadati</taxon>
        <taxon>Verrucomicrobiota</taxon>
        <taxon>Pedosphaerae</taxon>
        <taxon>Pedosphaerales</taxon>
        <taxon>Pedosphaeraceae</taxon>
        <taxon>Pedosphaera</taxon>
    </lineage>
</organism>
<protein>
    <submittedName>
        <fullName evidence="2">Uncharacterized protein</fullName>
    </submittedName>
</protein>
<evidence type="ECO:0000313" key="2">
    <source>
        <dbReference type="EMBL" id="EEF61706.1"/>
    </source>
</evidence>
<keyword evidence="1" id="KW-0812">Transmembrane</keyword>
<keyword evidence="1" id="KW-1133">Transmembrane helix</keyword>
<gene>
    <name evidence="2" type="ORF">Cflav_PD4746</name>
</gene>
<keyword evidence="1" id="KW-0472">Membrane</keyword>
<comment type="caution">
    <text evidence="2">The sequence shown here is derived from an EMBL/GenBank/DDBJ whole genome shotgun (WGS) entry which is preliminary data.</text>
</comment>
<feature type="transmembrane region" description="Helical" evidence="1">
    <location>
        <begin position="58"/>
        <end position="79"/>
    </location>
</feature>
<dbReference type="STRING" id="320771.Cflav_PD4746"/>
<name>B9XEJ2_PEDPL</name>
<sequence>MQTDLSNGNSVNLQQLINDLKVVVNDGEALLKSGAAQLRQKAAAGAKATDENIRRNPYPSMGIVFGVGVLLGILAINLMKSEDRFESN</sequence>
<dbReference type="Proteomes" id="UP000003688">
    <property type="component" value="Unassembled WGS sequence"/>
</dbReference>
<keyword evidence="3" id="KW-1185">Reference proteome</keyword>
<dbReference type="AlphaFoldDB" id="B9XEJ2"/>
<evidence type="ECO:0000313" key="3">
    <source>
        <dbReference type="Proteomes" id="UP000003688"/>
    </source>
</evidence>
<proteinExistence type="predicted"/>
<reference evidence="2 3" key="1">
    <citation type="journal article" date="2011" name="J. Bacteriol.">
        <title>Genome sequence of 'Pedosphaera parvula' Ellin514, an aerobic Verrucomicrobial isolate from pasture soil.</title>
        <authorList>
            <person name="Kant R."/>
            <person name="van Passel M.W."/>
            <person name="Sangwan P."/>
            <person name="Palva A."/>
            <person name="Lucas S."/>
            <person name="Copeland A."/>
            <person name="Lapidus A."/>
            <person name="Glavina Del Rio T."/>
            <person name="Dalin E."/>
            <person name="Tice H."/>
            <person name="Bruce D."/>
            <person name="Goodwin L."/>
            <person name="Pitluck S."/>
            <person name="Chertkov O."/>
            <person name="Larimer F.W."/>
            <person name="Land M.L."/>
            <person name="Hauser L."/>
            <person name="Brettin T.S."/>
            <person name="Detter J.C."/>
            <person name="Han S."/>
            <person name="de Vos W.M."/>
            <person name="Janssen P.H."/>
            <person name="Smidt H."/>
        </authorList>
    </citation>
    <scope>NUCLEOTIDE SEQUENCE [LARGE SCALE GENOMIC DNA]</scope>
    <source>
        <strain evidence="2 3">Ellin514</strain>
    </source>
</reference>
<dbReference type="EMBL" id="ABOX02000008">
    <property type="protein sequence ID" value="EEF61706.1"/>
    <property type="molecule type" value="Genomic_DNA"/>
</dbReference>
<evidence type="ECO:0000256" key="1">
    <source>
        <dbReference type="SAM" id="Phobius"/>
    </source>
</evidence>
<accession>B9XEJ2</accession>